<evidence type="ECO:0000256" key="5">
    <source>
        <dbReference type="ARBA" id="ARBA00022837"/>
    </source>
</evidence>
<keyword evidence="5" id="KW-0106">Calcium</keyword>
<evidence type="ECO:0000256" key="7">
    <source>
        <dbReference type="PROSITE-ProRule" id="PRU01201"/>
    </source>
</evidence>
<comment type="similarity">
    <text evidence="2">Belongs to the FRAS1 family.</text>
</comment>
<evidence type="ECO:0000259" key="9">
    <source>
        <dbReference type="PROSITE" id="PS50013"/>
    </source>
</evidence>
<feature type="non-terminal residue" evidence="10">
    <location>
        <position position="634"/>
    </location>
</feature>
<feature type="compositionally biased region" description="Basic and acidic residues" evidence="8">
    <location>
        <begin position="12"/>
        <end position="33"/>
    </location>
</feature>
<dbReference type="InterPro" id="IPR023780">
    <property type="entry name" value="Chromo_domain"/>
</dbReference>
<evidence type="ECO:0000256" key="6">
    <source>
        <dbReference type="ARBA" id="ARBA00023180"/>
    </source>
</evidence>
<evidence type="ECO:0000256" key="4">
    <source>
        <dbReference type="ARBA" id="ARBA00022737"/>
    </source>
</evidence>
<keyword evidence="11" id="KW-1185">Reference proteome</keyword>
<dbReference type="EMBL" id="CAUEEQ010021925">
    <property type="protein sequence ID" value="CAJ0943984.1"/>
    <property type="molecule type" value="Genomic_DNA"/>
</dbReference>
<organism evidence="10 11">
    <name type="scientific">Ranitomeya imitator</name>
    <name type="common">mimic poison frog</name>
    <dbReference type="NCBI Taxonomy" id="111125"/>
    <lineage>
        <taxon>Eukaryota</taxon>
        <taxon>Metazoa</taxon>
        <taxon>Chordata</taxon>
        <taxon>Craniata</taxon>
        <taxon>Vertebrata</taxon>
        <taxon>Euteleostomi</taxon>
        <taxon>Amphibia</taxon>
        <taxon>Batrachia</taxon>
        <taxon>Anura</taxon>
        <taxon>Neobatrachia</taxon>
        <taxon>Hyloidea</taxon>
        <taxon>Dendrobatidae</taxon>
        <taxon>Dendrobatinae</taxon>
        <taxon>Ranitomeya</taxon>
    </lineage>
</organism>
<dbReference type="Gene3D" id="2.40.50.40">
    <property type="match status" value="1"/>
</dbReference>
<name>A0ABN9LK63_9NEOB</name>
<feature type="domain" description="Chromo" evidence="9">
    <location>
        <begin position="310"/>
        <end position="368"/>
    </location>
</feature>
<feature type="region of interest" description="Disordered" evidence="8">
    <location>
        <begin position="1"/>
        <end position="33"/>
    </location>
</feature>
<evidence type="ECO:0000256" key="3">
    <source>
        <dbReference type="ARBA" id="ARBA00022729"/>
    </source>
</evidence>
<evidence type="ECO:0000256" key="2">
    <source>
        <dbReference type="ARBA" id="ARBA00005529"/>
    </source>
</evidence>
<dbReference type="InterPro" id="IPR000953">
    <property type="entry name" value="Chromo/chromo_shadow_dom"/>
</dbReference>
<dbReference type="PANTHER" id="PTHR45739">
    <property type="entry name" value="MATRIX PROTEIN, PUTATIVE-RELATED"/>
    <property type="match status" value="1"/>
</dbReference>
<protein>
    <recommendedName>
        <fullName evidence="9">Chromo domain-containing protein</fullName>
    </recommendedName>
</protein>
<dbReference type="Pfam" id="PF00385">
    <property type="entry name" value="Chromo"/>
    <property type="match status" value="1"/>
</dbReference>
<keyword evidence="6" id="KW-0325">Glycoprotein</keyword>
<feature type="compositionally biased region" description="Polar residues" evidence="8">
    <location>
        <begin position="1"/>
        <end position="10"/>
    </location>
</feature>
<sequence length="634" mass="70995">MMSSDLSTLSLRKREEKKEYMADRHSGILDSREPPWRAQKYKVFISQTHGQALQRLPSSDCGVQVRGRDKVTIARPLPEQTQHRQQEDADSEESRAEQRQATRGSKNVKADALSRSFVPDSPGNSEPTGILRDGVILSAVFPDLRRALQEFQAGKPDRCPPERLFVPDSWTSRVISEVEPSDYPGVDMMVDGLHRIWSHVVDNLKLSQEKAQQFANRRRRVGPRLRVGDLVWLSSRFVPMKVSSPKFKPRFIGPYRILEILNPVSFRLDLPASFAIHNVFHRSLLRRYEVPVVPSLEPPAPVLVEGELEYVVEKILDSRVSRRKLQYLVKWKGYGQEDNSWVVASDVHADDLVRAFHRAHPGRPGGSREGSAPGTCYTHLSFPVPPLSAAVSSESSALTVQAEGGAHTNRVIAPSDLSVTAEYAEDEAATTVERGKIVTAAPQRFKVDILPVDDGTPRIITNLGLQWLEYMDGKASNYITKKELMTMDPDTDDKLLTYEILSGPTHGYLENKLKPGVLLTSFTQEDVNLGLICYILNEAKYMETMDNFKFLVKDSKPNVVSDNMFHIQWSLISFTHASYNVSEKAGTISVTVKRTGNLNQYAIVLCRTEQGTATSSSSVGSRPGQQDYVEYAGQ</sequence>
<dbReference type="PROSITE" id="PS51854">
    <property type="entry name" value="CSPG"/>
    <property type="match status" value="1"/>
</dbReference>
<evidence type="ECO:0000313" key="11">
    <source>
        <dbReference type="Proteomes" id="UP001176940"/>
    </source>
</evidence>
<dbReference type="Proteomes" id="UP001176940">
    <property type="component" value="Unassembled WGS sequence"/>
</dbReference>
<dbReference type="PROSITE" id="PS50013">
    <property type="entry name" value="CHROMO_2"/>
    <property type="match status" value="1"/>
</dbReference>
<evidence type="ECO:0000313" key="10">
    <source>
        <dbReference type="EMBL" id="CAJ0943984.1"/>
    </source>
</evidence>
<dbReference type="InterPro" id="IPR056924">
    <property type="entry name" value="SH3_Tf2-1"/>
</dbReference>
<dbReference type="SUPFAM" id="SSF54160">
    <property type="entry name" value="Chromo domain-like"/>
    <property type="match status" value="1"/>
</dbReference>
<evidence type="ECO:0000256" key="8">
    <source>
        <dbReference type="SAM" id="MobiDB-lite"/>
    </source>
</evidence>
<comment type="caution">
    <text evidence="10">The sequence shown here is derived from an EMBL/GenBank/DDBJ whole genome shotgun (WGS) entry which is preliminary data.</text>
</comment>
<dbReference type="InterPro" id="IPR016197">
    <property type="entry name" value="Chromo-like_dom_sf"/>
</dbReference>
<gene>
    <name evidence="10" type="ORF">RIMI_LOCUS10215785</name>
</gene>
<dbReference type="Gene3D" id="2.60.40.2030">
    <property type="match status" value="1"/>
</dbReference>
<dbReference type="InterPro" id="IPR038081">
    <property type="entry name" value="CalX-like_sf"/>
</dbReference>
<reference evidence="10" key="1">
    <citation type="submission" date="2023-07" db="EMBL/GenBank/DDBJ databases">
        <authorList>
            <person name="Stuckert A."/>
        </authorList>
    </citation>
    <scope>NUCLEOTIDE SEQUENCE</scope>
</reference>
<accession>A0ABN9LK63</accession>
<dbReference type="SUPFAM" id="SSF141072">
    <property type="entry name" value="CalX-like"/>
    <property type="match status" value="1"/>
</dbReference>
<feature type="region of interest" description="Disordered" evidence="8">
    <location>
        <begin position="72"/>
        <end position="129"/>
    </location>
</feature>
<feature type="repeat" description="CSPG" evidence="7">
    <location>
        <begin position="456"/>
        <end position="553"/>
    </location>
</feature>
<dbReference type="InterPro" id="IPR003644">
    <property type="entry name" value="Calx_beta"/>
</dbReference>
<dbReference type="InterPro" id="IPR051561">
    <property type="entry name" value="FRAS1_ECM"/>
</dbReference>
<keyword evidence="4" id="KW-0677">Repeat</keyword>
<feature type="compositionally biased region" description="Basic and acidic residues" evidence="8">
    <location>
        <begin position="81"/>
        <end position="100"/>
    </location>
</feature>
<proteinExistence type="inferred from homology"/>
<evidence type="ECO:0000256" key="1">
    <source>
        <dbReference type="ARBA" id="ARBA00004123"/>
    </source>
</evidence>
<keyword evidence="3" id="KW-0732">Signal</keyword>
<dbReference type="Pfam" id="PF16184">
    <property type="entry name" value="Cadherin_3"/>
    <property type="match status" value="1"/>
</dbReference>
<dbReference type="PANTHER" id="PTHR45739:SF1">
    <property type="entry name" value="EXTRACELLULAR MATRIX ORGANIZING PROTEIN FRAS1"/>
    <property type="match status" value="1"/>
</dbReference>
<dbReference type="CDD" id="cd00024">
    <property type="entry name" value="CD_CSD"/>
    <property type="match status" value="1"/>
</dbReference>
<dbReference type="SMART" id="SM00298">
    <property type="entry name" value="CHROMO"/>
    <property type="match status" value="1"/>
</dbReference>
<dbReference type="Pfam" id="PF24626">
    <property type="entry name" value="SH3_Tf2-1"/>
    <property type="match status" value="1"/>
</dbReference>
<comment type="subcellular location">
    <subcellularLocation>
        <location evidence="1">Nucleus</location>
    </subcellularLocation>
</comment>
<dbReference type="Pfam" id="PF03160">
    <property type="entry name" value="Calx-beta"/>
    <property type="match status" value="1"/>
</dbReference>
<dbReference type="InterPro" id="IPR039005">
    <property type="entry name" value="CSPG_rpt"/>
</dbReference>